<reference evidence="5" key="1">
    <citation type="submission" date="2022-10" db="EMBL/GenBank/DDBJ databases">
        <title>Comparative genomic analysis of Cohnella hashimotonis sp. nov., isolated from the International Space Station.</title>
        <authorList>
            <person name="Simpson A."/>
            <person name="Venkateswaran K."/>
        </authorList>
    </citation>
    <scope>NUCLEOTIDE SEQUENCE</scope>
    <source>
        <strain evidence="5">DSM 28161</strain>
    </source>
</reference>
<keyword evidence="1" id="KW-0805">Transcription regulation</keyword>
<dbReference type="CDD" id="cd02208">
    <property type="entry name" value="cupin_RmlC-like"/>
    <property type="match status" value="1"/>
</dbReference>
<proteinExistence type="predicted"/>
<protein>
    <submittedName>
        <fullName evidence="5">AraC family transcriptional regulator</fullName>
    </submittedName>
</protein>
<dbReference type="Pfam" id="PF02311">
    <property type="entry name" value="AraC_binding"/>
    <property type="match status" value="1"/>
</dbReference>
<dbReference type="GO" id="GO:0003700">
    <property type="term" value="F:DNA-binding transcription factor activity"/>
    <property type="evidence" value="ECO:0007669"/>
    <property type="project" value="InterPro"/>
</dbReference>
<dbReference type="EMBL" id="JAPDIA010000008">
    <property type="protein sequence ID" value="MDG0813186.1"/>
    <property type="molecule type" value="Genomic_DNA"/>
</dbReference>
<dbReference type="InterPro" id="IPR009057">
    <property type="entry name" value="Homeodomain-like_sf"/>
</dbReference>
<dbReference type="InterPro" id="IPR011051">
    <property type="entry name" value="RmlC_Cupin_sf"/>
</dbReference>
<evidence type="ECO:0000259" key="4">
    <source>
        <dbReference type="PROSITE" id="PS01124"/>
    </source>
</evidence>
<dbReference type="InterPro" id="IPR020449">
    <property type="entry name" value="Tscrpt_reg_AraC-type_HTH"/>
</dbReference>
<evidence type="ECO:0000256" key="3">
    <source>
        <dbReference type="ARBA" id="ARBA00023163"/>
    </source>
</evidence>
<evidence type="ECO:0000313" key="5">
    <source>
        <dbReference type="EMBL" id="MDG0813186.1"/>
    </source>
</evidence>
<dbReference type="Pfam" id="PF12833">
    <property type="entry name" value="HTH_18"/>
    <property type="match status" value="1"/>
</dbReference>
<dbReference type="Proteomes" id="UP001153404">
    <property type="component" value="Unassembled WGS sequence"/>
</dbReference>
<dbReference type="AlphaFoldDB" id="A0A9X4KXN9"/>
<evidence type="ECO:0000256" key="2">
    <source>
        <dbReference type="ARBA" id="ARBA00023125"/>
    </source>
</evidence>
<organism evidence="5 6">
    <name type="scientific">Cohnella rhizosphaerae</name>
    <dbReference type="NCBI Taxonomy" id="1457232"/>
    <lineage>
        <taxon>Bacteria</taxon>
        <taxon>Bacillati</taxon>
        <taxon>Bacillota</taxon>
        <taxon>Bacilli</taxon>
        <taxon>Bacillales</taxon>
        <taxon>Paenibacillaceae</taxon>
        <taxon>Cohnella</taxon>
    </lineage>
</organism>
<keyword evidence="3" id="KW-0804">Transcription</keyword>
<keyword evidence="6" id="KW-1185">Reference proteome</keyword>
<dbReference type="GO" id="GO:0043565">
    <property type="term" value="F:sequence-specific DNA binding"/>
    <property type="evidence" value="ECO:0007669"/>
    <property type="project" value="InterPro"/>
</dbReference>
<dbReference type="RefSeq" id="WP_277536976.1">
    <property type="nucleotide sequence ID" value="NZ_JAPDIA010000008.1"/>
</dbReference>
<keyword evidence="2" id="KW-0238">DNA-binding</keyword>
<dbReference type="SUPFAM" id="SSF46689">
    <property type="entry name" value="Homeodomain-like"/>
    <property type="match status" value="2"/>
</dbReference>
<accession>A0A9X4KXN9</accession>
<dbReference type="Gene3D" id="2.60.120.10">
    <property type="entry name" value="Jelly Rolls"/>
    <property type="match status" value="1"/>
</dbReference>
<evidence type="ECO:0000256" key="1">
    <source>
        <dbReference type="ARBA" id="ARBA00023015"/>
    </source>
</evidence>
<feature type="domain" description="HTH araC/xylS-type" evidence="4">
    <location>
        <begin position="192"/>
        <end position="290"/>
    </location>
</feature>
<dbReference type="InterPro" id="IPR050204">
    <property type="entry name" value="AraC_XylS_family_regulators"/>
</dbReference>
<gene>
    <name evidence="5" type="ORF">OMP40_30720</name>
</gene>
<dbReference type="InterPro" id="IPR014710">
    <property type="entry name" value="RmlC-like_jellyroll"/>
</dbReference>
<dbReference type="PRINTS" id="PR00032">
    <property type="entry name" value="HTHARAC"/>
</dbReference>
<comment type="caution">
    <text evidence="5">The sequence shown here is derived from an EMBL/GenBank/DDBJ whole genome shotgun (WGS) entry which is preliminary data.</text>
</comment>
<dbReference type="InterPro" id="IPR018060">
    <property type="entry name" value="HTH_AraC"/>
</dbReference>
<dbReference type="PANTHER" id="PTHR46796:SF2">
    <property type="entry name" value="TRANSCRIPTIONAL REGULATORY PROTEIN"/>
    <property type="match status" value="1"/>
</dbReference>
<dbReference type="PANTHER" id="PTHR46796">
    <property type="entry name" value="HTH-TYPE TRANSCRIPTIONAL ACTIVATOR RHAS-RELATED"/>
    <property type="match status" value="1"/>
</dbReference>
<dbReference type="InterPro" id="IPR003313">
    <property type="entry name" value="AraC-bd"/>
</dbReference>
<name>A0A9X4KXN9_9BACL</name>
<dbReference type="Gene3D" id="1.10.10.60">
    <property type="entry name" value="Homeodomain-like"/>
    <property type="match status" value="2"/>
</dbReference>
<evidence type="ECO:0000313" key="6">
    <source>
        <dbReference type="Proteomes" id="UP001153404"/>
    </source>
</evidence>
<dbReference type="SMART" id="SM00342">
    <property type="entry name" value="HTH_ARAC"/>
    <property type="match status" value="1"/>
</dbReference>
<dbReference type="PROSITE" id="PS01124">
    <property type="entry name" value="HTH_ARAC_FAMILY_2"/>
    <property type="match status" value="1"/>
</dbReference>
<sequence length="347" mass="38778">MDNKLLKEDRRHGTPGFPVGFYQQARTPQEGILDFHWHEEIEFLRVTSGRAIFQIGLSAYEVSAGEALFIPGGLLHGGYPLDASDCAYEALVCDLGWLDGGPDDAISARYLRPLQRGRSGPPHHWTRDTPWGKSAVARIAELQALEHAAEPARELRVKAGLLNLIADLIDAGQWQPRSQADEGESHAAERLKEALVYMETNFARKLSLRELAGVAGMSEGHFSRMFKAYMRRTPVEYLNRYRIRYAAGRLSASDSTISEVALEAGFDNFSYFIKLFRGIYGCTPSAYRTAGVPDRGLSASSRESRDMKKGIAPRRRHSFFKAFYWPPDLLPSRGGRGGRLARKRGDT</sequence>
<dbReference type="SUPFAM" id="SSF51182">
    <property type="entry name" value="RmlC-like cupins"/>
    <property type="match status" value="1"/>
</dbReference>